<proteinExistence type="inferred from homology"/>
<evidence type="ECO:0000256" key="8">
    <source>
        <dbReference type="ARBA" id="ARBA00022989"/>
    </source>
</evidence>
<comment type="similarity">
    <text evidence="2 12">Belongs to the ATPase protein 8 family.</text>
</comment>
<keyword evidence="5 12" id="KW-0138">CF(0)</keyword>
<evidence type="ECO:0000256" key="5">
    <source>
        <dbReference type="ARBA" id="ARBA00022547"/>
    </source>
</evidence>
<gene>
    <name evidence="14" type="primary">atp8</name>
</gene>
<geneLocation type="mitochondrion" evidence="14"/>
<evidence type="ECO:0000256" key="12">
    <source>
        <dbReference type="RuleBase" id="RU003661"/>
    </source>
</evidence>
<dbReference type="InterPro" id="IPR001421">
    <property type="entry name" value="ATP8_metazoa"/>
</dbReference>
<dbReference type="RefSeq" id="YP_009937362.1">
    <property type="nucleotide sequence ID" value="NC_050887.1"/>
</dbReference>
<keyword evidence="10 12" id="KW-0496">Mitochondrion</keyword>
<feature type="transmembrane region" description="Helical" evidence="13">
    <location>
        <begin position="12"/>
        <end position="33"/>
    </location>
</feature>
<name>A0A7H1KHR7_9CUCU</name>
<evidence type="ECO:0000256" key="11">
    <source>
        <dbReference type="ARBA" id="ARBA00023136"/>
    </source>
</evidence>
<keyword evidence="4 12" id="KW-0813">Transport</keyword>
<dbReference type="GO" id="GO:0015078">
    <property type="term" value="F:proton transmembrane transporter activity"/>
    <property type="evidence" value="ECO:0007669"/>
    <property type="project" value="InterPro"/>
</dbReference>
<dbReference type="AlphaFoldDB" id="A0A7H1KHR7"/>
<keyword evidence="9 12" id="KW-0406">Ion transport</keyword>
<dbReference type="GO" id="GO:0031966">
    <property type="term" value="C:mitochondrial membrane"/>
    <property type="evidence" value="ECO:0007669"/>
    <property type="project" value="UniProtKB-SubCell"/>
</dbReference>
<dbReference type="GeneID" id="59435048"/>
<dbReference type="GO" id="GO:0045259">
    <property type="term" value="C:proton-transporting ATP synthase complex"/>
    <property type="evidence" value="ECO:0007669"/>
    <property type="project" value="UniProtKB-KW"/>
</dbReference>
<evidence type="ECO:0000256" key="9">
    <source>
        <dbReference type="ARBA" id="ARBA00023065"/>
    </source>
</evidence>
<dbReference type="GO" id="GO:0015986">
    <property type="term" value="P:proton motive force-driven ATP synthesis"/>
    <property type="evidence" value="ECO:0007669"/>
    <property type="project" value="InterPro"/>
</dbReference>
<keyword evidence="6 12" id="KW-0812">Transmembrane</keyword>
<sequence length="51" mass="6233">MPQMAPMNWTMLYMFMILLFMLVLLINYSTIIYQPLSAKTKYVNNKPNWKW</sequence>
<keyword evidence="7 12" id="KW-0375">Hydrogen ion transport</keyword>
<reference evidence="14" key="1">
    <citation type="submission" date="2020-06" db="EMBL/GenBank/DDBJ databases">
        <title>Mitochondrial genomes of twelve species of hyperdiverse Trigonopterus weevils.</title>
        <authorList>
            <person name="Narakusumo R.P."/>
            <person name="Pons J."/>
            <person name="Riedel A."/>
        </authorList>
    </citation>
    <scope>NUCLEOTIDE SEQUENCE</scope>
</reference>
<keyword evidence="8 13" id="KW-1133">Transmembrane helix</keyword>
<organism evidence="14">
    <name type="scientific">Trigonopterus tanimbarensis</name>
    <dbReference type="NCBI Taxonomy" id="2678946"/>
    <lineage>
        <taxon>Eukaryota</taxon>
        <taxon>Metazoa</taxon>
        <taxon>Ecdysozoa</taxon>
        <taxon>Arthropoda</taxon>
        <taxon>Hexapoda</taxon>
        <taxon>Insecta</taxon>
        <taxon>Pterygota</taxon>
        <taxon>Neoptera</taxon>
        <taxon>Endopterygota</taxon>
        <taxon>Coleoptera</taxon>
        <taxon>Polyphaga</taxon>
        <taxon>Cucujiformia</taxon>
        <taxon>Curculionidae</taxon>
        <taxon>Cryptorhynchinae</taxon>
        <taxon>Trigonopterus</taxon>
    </lineage>
</organism>
<evidence type="ECO:0000256" key="13">
    <source>
        <dbReference type="SAM" id="Phobius"/>
    </source>
</evidence>
<accession>A0A7H1KHR7</accession>
<evidence type="ECO:0000256" key="4">
    <source>
        <dbReference type="ARBA" id="ARBA00022448"/>
    </source>
</evidence>
<evidence type="ECO:0000256" key="2">
    <source>
        <dbReference type="ARBA" id="ARBA00008892"/>
    </source>
</evidence>
<comment type="subunit">
    <text evidence="3">F-type ATPases have 2 components, CF(1) - the catalytic core - and CF(0) - the membrane proton channel.</text>
</comment>
<dbReference type="EMBL" id="MT653601">
    <property type="protein sequence ID" value="QNT26833.1"/>
    <property type="molecule type" value="Genomic_DNA"/>
</dbReference>
<evidence type="ECO:0000313" key="14">
    <source>
        <dbReference type="EMBL" id="QNT26833.1"/>
    </source>
</evidence>
<protein>
    <recommendedName>
        <fullName evidence="12">ATP synthase complex subunit 8</fullName>
    </recommendedName>
</protein>
<keyword evidence="11 13" id="KW-0472">Membrane</keyword>
<evidence type="ECO:0000256" key="3">
    <source>
        <dbReference type="ARBA" id="ARBA00011291"/>
    </source>
</evidence>
<dbReference type="Pfam" id="PF00895">
    <property type="entry name" value="ATP-synt_8"/>
    <property type="match status" value="1"/>
</dbReference>
<evidence type="ECO:0000256" key="1">
    <source>
        <dbReference type="ARBA" id="ARBA00004304"/>
    </source>
</evidence>
<evidence type="ECO:0000256" key="6">
    <source>
        <dbReference type="ARBA" id="ARBA00022692"/>
    </source>
</evidence>
<comment type="subcellular location">
    <subcellularLocation>
        <location evidence="1 12">Mitochondrion membrane</location>
        <topology evidence="1 12">Single-pass membrane protein</topology>
    </subcellularLocation>
</comment>
<evidence type="ECO:0000256" key="7">
    <source>
        <dbReference type="ARBA" id="ARBA00022781"/>
    </source>
</evidence>
<evidence type="ECO:0000256" key="10">
    <source>
        <dbReference type="ARBA" id="ARBA00023128"/>
    </source>
</evidence>